<feature type="chain" id="PRO_5037335976" evidence="1">
    <location>
        <begin position="23"/>
        <end position="337"/>
    </location>
</feature>
<keyword evidence="2" id="KW-0378">Hydrolase</keyword>
<proteinExistence type="predicted"/>
<reference evidence="2" key="2">
    <citation type="journal article" date="2021" name="PeerJ">
        <title>Extensive microbial diversity within the chicken gut microbiome revealed by metagenomics and culture.</title>
        <authorList>
            <person name="Gilroy R."/>
            <person name="Ravi A."/>
            <person name="Getino M."/>
            <person name="Pursley I."/>
            <person name="Horton D.L."/>
            <person name="Alikhan N.F."/>
            <person name="Baker D."/>
            <person name="Gharbi K."/>
            <person name="Hall N."/>
            <person name="Watson M."/>
            <person name="Adriaenssens E.M."/>
            <person name="Foster-Nyarko E."/>
            <person name="Jarju S."/>
            <person name="Secka A."/>
            <person name="Antonio M."/>
            <person name="Oren A."/>
            <person name="Chaudhuri R.R."/>
            <person name="La Ragione R."/>
            <person name="Hildebrand F."/>
            <person name="Pallen M.J."/>
        </authorList>
    </citation>
    <scope>NUCLEOTIDE SEQUENCE</scope>
    <source>
        <strain evidence="2">F1-3629</strain>
    </source>
</reference>
<dbReference type="Gene3D" id="3.20.20.80">
    <property type="entry name" value="Glycosidases"/>
    <property type="match status" value="1"/>
</dbReference>
<dbReference type="GO" id="GO:0016787">
    <property type="term" value="F:hydrolase activity"/>
    <property type="evidence" value="ECO:0007669"/>
    <property type="project" value="UniProtKB-KW"/>
</dbReference>
<dbReference type="SUPFAM" id="SSF51445">
    <property type="entry name" value="(Trans)glycosidases"/>
    <property type="match status" value="1"/>
</dbReference>
<evidence type="ECO:0000256" key="1">
    <source>
        <dbReference type="SAM" id="SignalP"/>
    </source>
</evidence>
<comment type="caution">
    <text evidence="2">The sequence shown here is derived from an EMBL/GenBank/DDBJ whole genome shotgun (WGS) entry which is preliminary data.</text>
</comment>
<reference evidence="2" key="1">
    <citation type="submission" date="2020-10" db="EMBL/GenBank/DDBJ databases">
        <authorList>
            <person name="Gilroy R."/>
        </authorList>
    </citation>
    <scope>NUCLEOTIDE SEQUENCE</scope>
    <source>
        <strain evidence="2">F1-3629</strain>
    </source>
</reference>
<organism evidence="2 3">
    <name type="scientific">Candidatus Cryptobacteroides gallistercoris</name>
    <dbReference type="NCBI Taxonomy" id="2840765"/>
    <lineage>
        <taxon>Bacteria</taxon>
        <taxon>Pseudomonadati</taxon>
        <taxon>Bacteroidota</taxon>
        <taxon>Bacteroidia</taxon>
        <taxon>Bacteroidales</taxon>
        <taxon>Candidatus Cryptobacteroides</taxon>
    </lineage>
</organism>
<evidence type="ECO:0000313" key="2">
    <source>
        <dbReference type="EMBL" id="MBO8453919.1"/>
    </source>
</evidence>
<dbReference type="InterPro" id="IPR017853">
    <property type="entry name" value="GH"/>
</dbReference>
<gene>
    <name evidence="2" type="ORF">IAC07_04240</name>
</gene>
<keyword evidence="1" id="KW-0732">Signal</keyword>
<dbReference type="Proteomes" id="UP000771749">
    <property type="component" value="Unassembled WGS sequence"/>
</dbReference>
<name>A0A940DN67_9BACT</name>
<dbReference type="PROSITE" id="PS51257">
    <property type="entry name" value="PROKAR_LIPOPROTEIN"/>
    <property type="match status" value="1"/>
</dbReference>
<dbReference type="EMBL" id="JADIMJ010000065">
    <property type="protein sequence ID" value="MBO8453919.1"/>
    <property type="molecule type" value="Genomic_DNA"/>
</dbReference>
<feature type="signal peptide" evidence="1">
    <location>
        <begin position="1"/>
        <end position="22"/>
    </location>
</feature>
<dbReference type="AlphaFoldDB" id="A0A940DN67"/>
<accession>A0A940DN67</accession>
<sequence length="337" mass="36965">MKKVFVLAALVAALVGVLSCNRIENPQVKEADLLQNSPITKALGDKSPCAVVYVETNDVNPLNAGDYEVDGLPFFDIVELFASNIHKETTEEGEVRPTLYLNDKLTPVLENGGVDTYVKPLQAKDIKVLLTVLGDWQEIGVANMTNTQADQFATILAYAVEKYGLDGIGFDDEYADYPYGSVNNTSYSRIIIKLHELMPSDKLITVFDWGNTHTINSEAAACIDYVYHGSFGMYNTSCNINGINANEFAPVALNLGTDYPSSLVRYWAEKALEEGYGAMMCFNLRMRSDNDPLPELQALSDGAYFEAEVTCDNGNRSRDAGSVPAGYTITYDMATAE</sequence>
<protein>
    <submittedName>
        <fullName evidence="2">Glycosyl hydrolase family 18</fullName>
    </submittedName>
</protein>
<evidence type="ECO:0000313" key="3">
    <source>
        <dbReference type="Proteomes" id="UP000771749"/>
    </source>
</evidence>